<dbReference type="AlphaFoldDB" id="A0A226HMM7"/>
<evidence type="ECO:0008006" key="4">
    <source>
        <dbReference type="Google" id="ProtNLM"/>
    </source>
</evidence>
<dbReference type="Proteomes" id="UP000198345">
    <property type="component" value="Unassembled WGS sequence"/>
</dbReference>
<feature type="chain" id="PRO_5013166763" description="Lipoprotein" evidence="1">
    <location>
        <begin position="20"/>
        <end position="146"/>
    </location>
</feature>
<dbReference type="PROSITE" id="PS51257">
    <property type="entry name" value="PROKAR_LIPOPROTEIN"/>
    <property type="match status" value="1"/>
</dbReference>
<keyword evidence="1" id="KW-0732">Signal</keyword>
<dbReference type="OrthoDB" id="1350491at2"/>
<protein>
    <recommendedName>
        <fullName evidence="4">Lipoprotein</fullName>
    </recommendedName>
</protein>
<accession>A0A226HMM7</accession>
<reference evidence="2 3" key="1">
    <citation type="submission" date="2016-11" db="EMBL/GenBank/DDBJ databases">
        <title>Whole genomes of Flavobacteriaceae.</title>
        <authorList>
            <person name="Stine C."/>
            <person name="Li C."/>
            <person name="Tadesse D."/>
        </authorList>
    </citation>
    <scope>NUCLEOTIDE SEQUENCE [LARGE SCALE GENOMIC DNA]</scope>
    <source>
        <strain evidence="2 3">DSM 18292</strain>
    </source>
</reference>
<dbReference type="EMBL" id="MUGW01000008">
    <property type="protein sequence ID" value="OXA94760.1"/>
    <property type="molecule type" value="Genomic_DNA"/>
</dbReference>
<evidence type="ECO:0000256" key="1">
    <source>
        <dbReference type="SAM" id="SignalP"/>
    </source>
</evidence>
<sequence length="146" mass="17124">MLKLGVLIFALTFLSCANLRDPSFIEILENAQHDIKVDSVKYFTNGLPFIRPVFAQSTIDTMSKATREHIEKMDEILNRSQVERELRKNILTKYGLYEHNLGCMVDKQTSILAKEYKRVTAFYLEKRNGKDWEEKMREEMINISND</sequence>
<comment type="caution">
    <text evidence="2">The sequence shown here is derived from an EMBL/GenBank/DDBJ whole genome shotgun (WGS) entry which is preliminary data.</text>
</comment>
<organism evidence="2 3">
    <name type="scientific">Flavobacterium hercynium</name>
    <dbReference type="NCBI Taxonomy" id="387094"/>
    <lineage>
        <taxon>Bacteria</taxon>
        <taxon>Pseudomonadati</taxon>
        <taxon>Bacteroidota</taxon>
        <taxon>Flavobacteriia</taxon>
        <taxon>Flavobacteriales</taxon>
        <taxon>Flavobacteriaceae</taxon>
        <taxon>Flavobacterium</taxon>
    </lineage>
</organism>
<feature type="signal peptide" evidence="1">
    <location>
        <begin position="1"/>
        <end position="19"/>
    </location>
</feature>
<keyword evidence="3" id="KW-1185">Reference proteome</keyword>
<gene>
    <name evidence="2" type="ORF">B0A66_03255</name>
</gene>
<evidence type="ECO:0000313" key="2">
    <source>
        <dbReference type="EMBL" id="OXA94760.1"/>
    </source>
</evidence>
<proteinExistence type="predicted"/>
<dbReference type="RefSeq" id="WP_089048420.1">
    <property type="nucleotide sequence ID" value="NZ_FXTV01000002.1"/>
</dbReference>
<name>A0A226HMM7_9FLAO</name>
<evidence type="ECO:0000313" key="3">
    <source>
        <dbReference type="Proteomes" id="UP000198345"/>
    </source>
</evidence>